<sequence length="180" mass="20620">MVTPLFAQIVSTKKPDGKTYKYLHIVESYREGGTVKKRRVASLGNISQYSEREIEQIIRTLESLLQHRTTGSIDDLETHRVLQFGVPYVVQFLWNQLGLSEAIRHALKDREVTFDVARYVQAMVIHRLVDPPASSVCFRPWMTCICRMQVLNRGSFGTFIGHWITSWTSNLSWSGRCTAG</sequence>
<keyword evidence="2" id="KW-1185">Reference proteome</keyword>
<organism evidence="1 2">
    <name type="scientific">Kyrpidia spormannii</name>
    <dbReference type="NCBI Taxonomy" id="2055160"/>
    <lineage>
        <taxon>Bacteria</taxon>
        <taxon>Bacillati</taxon>
        <taxon>Bacillota</taxon>
        <taxon>Bacilli</taxon>
        <taxon>Bacillales</taxon>
        <taxon>Alicyclobacillaceae</taxon>
        <taxon>Kyrpidia</taxon>
    </lineage>
</organism>
<name>A0ACA8Z9L8_9BACL</name>
<evidence type="ECO:0000313" key="1">
    <source>
        <dbReference type="EMBL" id="CAB3392878.1"/>
    </source>
</evidence>
<evidence type="ECO:0000313" key="2">
    <source>
        <dbReference type="Proteomes" id="UP000501793"/>
    </source>
</evidence>
<gene>
    <name evidence="1" type="ORF">FAVT5_2098</name>
</gene>
<protein>
    <submittedName>
        <fullName evidence="1">Uncharacterized protein</fullName>
    </submittedName>
</protein>
<accession>A0ACA8Z9L8</accession>
<dbReference type="Proteomes" id="UP000501793">
    <property type="component" value="Chromosome"/>
</dbReference>
<proteinExistence type="predicted"/>
<reference evidence="1" key="1">
    <citation type="submission" date="2020-04" db="EMBL/GenBank/DDBJ databases">
        <authorList>
            <person name="Hogendoorn C."/>
        </authorList>
    </citation>
    <scope>NUCLEOTIDE SEQUENCE</scope>
    <source>
        <strain evidence="1">FAVT5</strain>
    </source>
</reference>
<dbReference type="EMBL" id="LR792684">
    <property type="protein sequence ID" value="CAB3392878.1"/>
    <property type="molecule type" value="Genomic_DNA"/>
</dbReference>